<name>A0ABS4MC10_9LACO</name>
<sequence>MKFLDNILFQVDNTEKEQLIVGRNINDLDDKYTEEFNQELERDPNAIIHMPRSFFDHNQDILVSKHHRFSVMPTHKHNFVEMNYIYSGNCTQYINDETVLLHEHSLLMLDKNISHSIDYMNKDDILVNILLKDGNSINSILDTISSSPNIVTQFLFNASKIDSIHDNYIIFNLDNNEYAQYLIESLIYKGLGNDLDKNNAMHALYSLLVPELVKCVQSELINFNTYKNQDTVQLLNYINQNYKSITLPQLAKKFKYNSNYLGNKLKVDTGKTFQELVDMRKFAVASQLLKEIHKSLHIL</sequence>
<protein>
    <submittedName>
        <fullName evidence="3">YesN/AraC family two-component response regulator</fullName>
    </submittedName>
</protein>
<proteinExistence type="predicted"/>
<dbReference type="InterPro" id="IPR014710">
    <property type="entry name" value="RmlC-like_jellyroll"/>
</dbReference>
<dbReference type="RefSeq" id="WP_209685704.1">
    <property type="nucleotide sequence ID" value="NZ_JAGGLU010000001.1"/>
</dbReference>
<evidence type="ECO:0000259" key="2">
    <source>
        <dbReference type="PROSITE" id="PS01124"/>
    </source>
</evidence>
<gene>
    <name evidence="3" type="ORF">J2Z60_000310</name>
</gene>
<dbReference type="PROSITE" id="PS01124">
    <property type="entry name" value="HTH_ARAC_FAMILY_2"/>
    <property type="match status" value="1"/>
</dbReference>
<feature type="domain" description="HTH araC/xylS-type" evidence="2">
    <location>
        <begin position="232"/>
        <end position="299"/>
    </location>
</feature>
<organism evidence="3 4">
    <name type="scientific">Lactobacillus colini</name>
    <dbReference type="NCBI Taxonomy" id="1819254"/>
    <lineage>
        <taxon>Bacteria</taxon>
        <taxon>Bacillati</taxon>
        <taxon>Bacillota</taxon>
        <taxon>Bacilli</taxon>
        <taxon>Lactobacillales</taxon>
        <taxon>Lactobacillaceae</taxon>
        <taxon>Lactobacillus</taxon>
    </lineage>
</organism>
<dbReference type="InterPro" id="IPR003313">
    <property type="entry name" value="AraC-bd"/>
</dbReference>
<accession>A0ABS4MC10</accession>
<dbReference type="Pfam" id="PF02311">
    <property type="entry name" value="AraC_binding"/>
    <property type="match status" value="1"/>
</dbReference>
<dbReference type="Proteomes" id="UP001519292">
    <property type="component" value="Unassembled WGS sequence"/>
</dbReference>
<reference evidence="3 4" key="1">
    <citation type="submission" date="2021-03" db="EMBL/GenBank/DDBJ databases">
        <title>Genomic Encyclopedia of Type Strains, Phase IV (KMG-IV): sequencing the most valuable type-strain genomes for metagenomic binning, comparative biology and taxonomic classification.</title>
        <authorList>
            <person name="Goeker M."/>
        </authorList>
    </citation>
    <scope>NUCLEOTIDE SEQUENCE [LARGE SCALE GENOMIC DNA]</scope>
    <source>
        <strain evidence="3 4">DSM 101872</strain>
    </source>
</reference>
<dbReference type="Gene3D" id="2.60.120.10">
    <property type="entry name" value="Jelly Rolls"/>
    <property type="match status" value="1"/>
</dbReference>
<keyword evidence="1" id="KW-0238">DNA-binding</keyword>
<dbReference type="PANTHER" id="PTHR43280">
    <property type="entry name" value="ARAC-FAMILY TRANSCRIPTIONAL REGULATOR"/>
    <property type="match status" value="1"/>
</dbReference>
<evidence type="ECO:0000256" key="1">
    <source>
        <dbReference type="ARBA" id="ARBA00023125"/>
    </source>
</evidence>
<dbReference type="InterPro" id="IPR018060">
    <property type="entry name" value="HTH_AraC"/>
</dbReference>
<evidence type="ECO:0000313" key="3">
    <source>
        <dbReference type="EMBL" id="MBP2057148.1"/>
    </source>
</evidence>
<comment type="caution">
    <text evidence="3">The sequence shown here is derived from an EMBL/GenBank/DDBJ whole genome shotgun (WGS) entry which is preliminary data.</text>
</comment>
<dbReference type="Gene3D" id="1.10.10.60">
    <property type="entry name" value="Homeodomain-like"/>
    <property type="match status" value="1"/>
</dbReference>
<dbReference type="SUPFAM" id="SSF51182">
    <property type="entry name" value="RmlC-like cupins"/>
    <property type="match status" value="1"/>
</dbReference>
<evidence type="ECO:0000313" key="4">
    <source>
        <dbReference type="Proteomes" id="UP001519292"/>
    </source>
</evidence>
<dbReference type="InterPro" id="IPR011051">
    <property type="entry name" value="RmlC_Cupin_sf"/>
</dbReference>
<keyword evidence="4" id="KW-1185">Reference proteome</keyword>
<dbReference type="EMBL" id="JAGGLU010000001">
    <property type="protein sequence ID" value="MBP2057148.1"/>
    <property type="molecule type" value="Genomic_DNA"/>
</dbReference>
<dbReference type="PANTHER" id="PTHR43280:SF28">
    <property type="entry name" value="HTH-TYPE TRANSCRIPTIONAL ACTIVATOR RHAS"/>
    <property type="match status" value="1"/>
</dbReference>